<dbReference type="GO" id="GO:1902495">
    <property type="term" value="C:transmembrane transporter complex"/>
    <property type="evidence" value="ECO:0007669"/>
    <property type="project" value="TreeGrafter"/>
</dbReference>
<evidence type="ECO:0000256" key="1">
    <source>
        <dbReference type="ARBA" id="ARBA00022448"/>
    </source>
</evidence>
<evidence type="ECO:0000313" key="7">
    <source>
        <dbReference type="EMBL" id="GFR71015.1"/>
    </source>
</evidence>
<keyword evidence="6" id="KW-0472">Membrane</keyword>
<dbReference type="GO" id="GO:0022857">
    <property type="term" value="F:transmembrane transporter activity"/>
    <property type="evidence" value="ECO:0007669"/>
    <property type="project" value="TreeGrafter"/>
</dbReference>
<evidence type="ECO:0000256" key="5">
    <source>
        <dbReference type="ARBA" id="ARBA00023303"/>
    </source>
</evidence>
<comment type="caution">
    <text evidence="7">The sequence shown here is derived from an EMBL/GenBank/DDBJ whole genome shotgun (WGS) entry which is preliminary data.</text>
</comment>
<keyword evidence="3" id="KW-0040">ANK repeat</keyword>
<evidence type="ECO:0000256" key="4">
    <source>
        <dbReference type="ARBA" id="ARBA00023065"/>
    </source>
</evidence>
<dbReference type="PANTHER" id="PTHR47143">
    <property type="entry name" value="TRANSIENT RECEPTOR POTENTIAL CATION CHANNEL PROTEIN PAINLESS"/>
    <property type="match status" value="1"/>
</dbReference>
<dbReference type="InterPro" id="IPR052076">
    <property type="entry name" value="TRP_cation_channel"/>
</dbReference>
<feature type="non-terminal residue" evidence="7">
    <location>
        <position position="134"/>
    </location>
</feature>
<keyword evidence="8" id="KW-1185">Reference proteome</keyword>
<evidence type="ECO:0000313" key="8">
    <source>
        <dbReference type="Proteomes" id="UP000762676"/>
    </source>
</evidence>
<dbReference type="GO" id="GO:0034220">
    <property type="term" value="P:monoatomic ion transmembrane transport"/>
    <property type="evidence" value="ECO:0007669"/>
    <property type="project" value="UniProtKB-KW"/>
</dbReference>
<keyword evidence="5" id="KW-0407">Ion channel</keyword>
<dbReference type="PANTHER" id="PTHR47143:SF3">
    <property type="entry name" value="PWWP DOMAIN-CONTAINING PROTEIN"/>
    <property type="match status" value="1"/>
</dbReference>
<feature type="transmembrane region" description="Helical" evidence="6">
    <location>
        <begin position="64"/>
        <end position="86"/>
    </location>
</feature>
<keyword evidence="2" id="KW-0677">Repeat</keyword>
<protein>
    <submittedName>
        <fullName evidence="7">Transient receptor potential cation channel subfamily A member 1-like protein</fullName>
    </submittedName>
</protein>
<dbReference type="EMBL" id="BMAT01004247">
    <property type="protein sequence ID" value="GFR71015.1"/>
    <property type="molecule type" value="Genomic_DNA"/>
</dbReference>
<feature type="transmembrane region" description="Helical" evidence="6">
    <location>
        <begin position="114"/>
        <end position="132"/>
    </location>
</feature>
<reference evidence="7 8" key="1">
    <citation type="journal article" date="2021" name="Elife">
        <title>Chloroplast acquisition without the gene transfer in kleptoplastic sea slugs, Plakobranchus ocellatus.</title>
        <authorList>
            <person name="Maeda T."/>
            <person name="Takahashi S."/>
            <person name="Yoshida T."/>
            <person name="Shimamura S."/>
            <person name="Takaki Y."/>
            <person name="Nagai Y."/>
            <person name="Toyoda A."/>
            <person name="Suzuki Y."/>
            <person name="Arimoto A."/>
            <person name="Ishii H."/>
            <person name="Satoh N."/>
            <person name="Nishiyama T."/>
            <person name="Hasebe M."/>
            <person name="Maruyama T."/>
            <person name="Minagawa J."/>
            <person name="Obokata J."/>
            <person name="Shigenobu S."/>
        </authorList>
    </citation>
    <scope>NUCLEOTIDE SEQUENCE [LARGE SCALE GENOMIC DNA]</scope>
</reference>
<evidence type="ECO:0000256" key="2">
    <source>
        <dbReference type="ARBA" id="ARBA00022737"/>
    </source>
</evidence>
<dbReference type="Proteomes" id="UP000762676">
    <property type="component" value="Unassembled WGS sequence"/>
</dbReference>
<keyword evidence="4" id="KW-0406">Ion transport</keyword>
<keyword evidence="6" id="KW-0812">Transmembrane</keyword>
<dbReference type="AlphaFoldDB" id="A0AAV4FF90"/>
<proteinExistence type="predicted"/>
<accession>A0AAV4FF90</accession>
<sequence length="134" mass="15332">MKIIISWKKCDLAWSIFCEKHHKARLLLRGLLDVIKIQAEREALLAHPLVTSLLQHKWNTFGSFFYYLSFAVYLVFLCFLTGYMVVTDPPNTYGKNGSKIENNECSGLDYEQNSFASIATYVIIALAGFNLLKE</sequence>
<keyword evidence="6" id="KW-1133">Transmembrane helix</keyword>
<evidence type="ECO:0000256" key="6">
    <source>
        <dbReference type="SAM" id="Phobius"/>
    </source>
</evidence>
<organism evidence="7 8">
    <name type="scientific">Elysia marginata</name>
    <dbReference type="NCBI Taxonomy" id="1093978"/>
    <lineage>
        <taxon>Eukaryota</taxon>
        <taxon>Metazoa</taxon>
        <taxon>Spiralia</taxon>
        <taxon>Lophotrochozoa</taxon>
        <taxon>Mollusca</taxon>
        <taxon>Gastropoda</taxon>
        <taxon>Heterobranchia</taxon>
        <taxon>Euthyneura</taxon>
        <taxon>Panpulmonata</taxon>
        <taxon>Sacoglossa</taxon>
        <taxon>Placobranchoidea</taxon>
        <taxon>Plakobranchidae</taxon>
        <taxon>Elysia</taxon>
    </lineage>
</organism>
<keyword evidence="7" id="KW-0675">Receptor</keyword>
<keyword evidence="1" id="KW-0813">Transport</keyword>
<name>A0AAV4FF90_9GAST</name>
<evidence type="ECO:0000256" key="3">
    <source>
        <dbReference type="ARBA" id="ARBA00023043"/>
    </source>
</evidence>
<gene>
    <name evidence="7" type="ORF">ElyMa_002085900</name>
</gene>